<gene>
    <name evidence="3" type="ORF">VP1G_06515</name>
</gene>
<keyword evidence="2" id="KW-1133">Transmembrane helix</keyword>
<feature type="transmembrane region" description="Helical" evidence="2">
    <location>
        <begin position="263"/>
        <end position="281"/>
    </location>
</feature>
<dbReference type="AlphaFoldDB" id="A0A194V5T8"/>
<reference evidence="4" key="1">
    <citation type="submission" date="2014-12" db="EMBL/GenBank/DDBJ databases">
        <title>Genome Sequence of Valsa Canker Pathogens Uncovers a Specific Adaption of Colonization on Woody Bark.</title>
        <authorList>
            <person name="Yin Z."/>
            <person name="Liu H."/>
            <person name="Gao X."/>
            <person name="Li Z."/>
            <person name="Song N."/>
            <person name="Ke X."/>
            <person name="Dai Q."/>
            <person name="Wu Y."/>
            <person name="Sun Y."/>
            <person name="Xu J.-R."/>
            <person name="Kang Z.K."/>
            <person name="Wang L."/>
            <person name="Huang L."/>
        </authorList>
    </citation>
    <scope>NUCLEOTIDE SEQUENCE [LARGE SCALE GENOMIC DNA]</scope>
    <source>
        <strain evidence="4">SXYL134</strain>
    </source>
</reference>
<keyword evidence="2" id="KW-0472">Membrane</keyword>
<keyword evidence="4" id="KW-1185">Reference proteome</keyword>
<feature type="region of interest" description="Disordered" evidence="1">
    <location>
        <begin position="174"/>
        <end position="196"/>
    </location>
</feature>
<evidence type="ECO:0000313" key="4">
    <source>
        <dbReference type="Proteomes" id="UP000078576"/>
    </source>
</evidence>
<keyword evidence="2" id="KW-0812">Transmembrane</keyword>
<accession>A0A194V5T8</accession>
<proteinExistence type="predicted"/>
<dbReference type="STRING" id="694573.A0A194V5T8"/>
<evidence type="ECO:0000313" key="3">
    <source>
        <dbReference type="EMBL" id="KUI59274.1"/>
    </source>
</evidence>
<dbReference type="EMBL" id="KN714727">
    <property type="protein sequence ID" value="KUI59274.1"/>
    <property type="molecule type" value="Genomic_DNA"/>
</dbReference>
<feature type="transmembrane region" description="Helical" evidence="2">
    <location>
        <begin position="334"/>
        <end position="358"/>
    </location>
</feature>
<feature type="transmembrane region" description="Helical" evidence="2">
    <location>
        <begin position="232"/>
        <end position="251"/>
    </location>
</feature>
<sequence>MGLTYWLGTQNDDGIKGVYALAFPFFGNDPASRLHASYLVSNLISPILIWTIEGNRVGNAMTPLALPSIVGAAMQISGIEKIAPMYYLFAIAAGDTSMANPEVAPGAAKVVLPAALLAYALPGALMALLPLTATEVSRSIFTPQSLVIYAFFLAPVTVPLLTMAISKAMKWTSRREGPKRKESGDKSKKVVKGSNERTYHHSTGVPALKTAYAVTFAIQAAHHIYTLAKTSLLLSSAGQLSLTAVLGNLLTKSPVPGQKFTSVSLYTGATLGFGLYTVWDLRRRGYTTNRKATDRPLFADELEPATIKRHEVSYPPIQGRKGNKTYTMADSQTVSIIVAVISLVGSVAATAITVWFNWMTDIRKRRSETSKLVAKYHDPLLRAAQELQSRLYNMTAEEGWTIFDYALTEQQLQENVIAYTCFLIGQFCAWVHILQREGQFMQFSSDTGHGDFVNALDAIHEAFSDYKWPLFDTPFCLWRNQQLGIGEVMTMREEGGQLLCIPYAEFSKKLSGEDADMRWFRTLQYDIAELARAHQDRKAGEGVEIRDSRLRVLQHLLVKLVLLLDPLKLRSDRNRTGLVKATDGCPCDQKDCTARGRSVAVDV</sequence>
<feature type="transmembrane region" description="Helical" evidence="2">
    <location>
        <begin position="146"/>
        <end position="165"/>
    </location>
</feature>
<dbReference type="Proteomes" id="UP000078576">
    <property type="component" value="Unassembled WGS sequence"/>
</dbReference>
<feature type="transmembrane region" description="Helical" evidence="2">
    <location>
        <begin position="110"/>
        <end position="134"/>
    </location>
</feature>
<protein>
    <submittedName>
        <fullName evidence="3">Uncharacterized protein</fullName>
    </submittedName>
</protein>
<evidence type="ECO:0000256" key="2">
    <source>
        <dbReference type="SAM" id="Phobius"/>
    </source>
</evidence>
<organism evidence="3 4">
    <name type="scientific">Cytospora mali</name>
    <name type="common">Apple Valsa canker fungus</name>
    <name type="synonym">Valsa mali</name>
    <dbReference type="NCBI Taxonomy" id="578113"/>
    <lineage>
        <taxon>Eukaryota</taxon>
        <taxon>Fungi</taxon>
        <taxon>Dikarya</taxon>
        <taxon>Ascomycota</taxon>
        <taxon>Pezizomycotina</taxon>
        <taxon>Sordariomycetes</taxon>
        <taxon>Sordariomycetidae</taxon>
        <taxon>Diaporthales</taxon>
        <taxon>Cytosporaceae</taxon>
        <taxon>Cytospora</taxon>
    </lineage>
</organism>
<evidence type="ECO:0000256" key="1">
    <source>
        <dbReference type="SAM" id="MobiDB-lite"/>
    </source>
</evidence>
<name>A0A194V5T8_CYTMA</name>
<dbReference type="OrthoDB" id="16820at2759"/>